<reference evidence="2 3" key="1">
    <citation type="submission" date="2019-03" db="EMBL/GenBank/DDBJ databases">
        <title>Metabolic potential of uncultured bacteria and archaea associated with petroleum seepage in deep-sea sediments.</title>
        <authorList>
            <person name="Dong X."/>
            <person name="Hubert C."/>
        </authorList>
    </citation>
    <scope>NUCLEOTIDE SEQUENCE [LARGE SCALE GENOMIC DNA]</scope>
    <source>
        <strain evidence="2">E29_bin78</strain>
    </source>
</reference>
<comment type="similarity">
    <text evidence="1">Belongs to the short-chain dehydrogenases/reductases (SDR) family.</text>
</comment>
<evidence type="ECO:0000256" key="1">
    <source>
        <dbReference type="ARBA" id="ARBA00006484"/>
    </source>
</evidence>
<dbReference type="InterPro" id="IPR002347">
    <property type="entry name" value="SDR_fam"/>
</dbReference>
<dbReference type="Pfam" id="PF13561">
    <property type="entry name" value="adh_short_C2"/>
    <property type="match status" value="1"/>
</dbReference>
<organism evidence="2 3">
    <name type="scientific">Aerophobetes bacterium</name>
    <dbReference type="NCBI Taxonomy" id="2030807"/>
    <lineage>
        <taxon>Bacteria</taxon>
        <taxon>Candidatus Aerophobota</taxon>
    </lineage>
</organism>
<dbReference type="Proteomes" id="UP000320679">
    <property type="component" value="Unassembled WGS sequence"/>
</dbReference>
<dbReference type="InterPro" id="IPR050259">
    <property type="entry name" value="SDR"/>
</dbReference>
<dbReference type="PANTHER" id="PTHR42879:SF2">
    <property type="entry name" value="3-OXOACYL-[ACYL-CARRIER-PROTEIN] REDUCTASE FABG"/>
    <property type="match status" value="1"/>
</dbReference>
<accession>A0A523UM35</accession>
<dbReference type="AlphaFoldDB" id="A0A523UM35"/>
<evidence type="ECO:0000313" key="2">
    <source>
        <dbReference type="EMBL" id="TET43592.1"/>
    </source>
</evidence>
<evidence type="ECO:0000313" key="3">
    <source>
        <dbReference type="Proteomes" id="UP000320679"/>
    </source>
</evidence>
<dbReference type="PANTHER" id="PTHR42879">
    <property type="entry name" value="3-OXOACYL-(ACYL-CARRIER-PROTEIN) REDUCTASE"/>
    <property type="match status" value="1"/>
</dbReference>
<gene>
    <name evidence="2" type="ORF">E3J59_06245</name>
</gene>
<protein>
    <submittedName>
        <fullName evidence="2">SDR family oxidoreductase</fullName>
    </submittedName>
</protein>
<dbReference type="Gene3D" id="3.40.50.720">
    <property type="entry name" value="NAD(P)-binding Rossmann-like Domain"/>
    <property type="match status" value="1"/>
</dbReference>
<name>A0A523UM35_UNCAE</name>
<proteinExistence type="inferred from homology"/>
<dbReference type="InterPro" id="IPR036291">
    <property type="entry name" value="NAD(P)-bd_dom_sf"/>
</dbReference>
<dbReference type="SUPFAM" id="SSF51735">
    <property type="entry name" value="NAD(P)-binding Rossmann-fold domains"/>
    <property type="match status" value="1"/>
</dbReference>
<comment type="caution">
    <text evidence="2">The sequence shown here is derived from an EMBL/GenBank/DDBJ whole genome shotgun (WGS) entry which is preliminary data.</text>
</comment>
<sequence length="71" mass="7444">MTVNAVAPGLIDTDMTKSFPEETVASILKSLPLGRIGSSEDVARAVLFLISEDAGYITGEILDVNGGMVMD</sequence>
<dbReference type="EMBL" id="SOJK01000260">
    <property type="protein sequence ID" value="TET43592.1"/>
    <property type="molecule type" value="Genomic_DNA"/>
</dbReference>